<organism evidence="4 5">
    <name type="scientific">Microlunatus sagamiharensis</name>
    <dbReference type="NCBI Taxonomy" id="546874"/>
    <lineage>
        <taxon>Bacteria</taxon>
        <taxon>Bacillati</taxon>
        <taxon>Actinomycetota</taxon>
        <taxon>Actinomycetes</taxon>
        <taxon>Propionibacteriales</taxon>
        <taxon>Propionibacteriaceae</taxon>
        <taxon>Microlunatus</taxon>
    </lineage>
</organism>
<dbReference type="RefSeq" id="WP_091076801.1">
    <property type="nucleotide sequence ID" value="NZ_LT629799.1"/>
</dbReference>
<evidence type="ECO:0000313" key="5">
    <source>
        <dbReference type="Proteomes" id="UP000198825"/>
    </source>
</evidence>
<dbReference type="STRING" id="546874.SAMN04488544_3330"/>
<keyword evidence="2" id="KW-0472">Membrane</keyword>
<reference evidence="5" key="1">
    <citation type="submission" date="2016-10" db="EMBL/GenBank/DDBJ databases">
        <authorList>
            <person name="Varghese N."/>
            <person name="Submissions S."/>
        </authorList>
    </citation>
    <scope>NUCLEOTIDE SEQUENCE [LARGE SCALE GENOMIC DNA]</scope>
    <source>
        <strain evidence="5">DSM 21743</strain>
    </source>
</reference>
<evidence type="ECO:0000313" key="4">
    <source>
        <dbReference type="EMBL" id="SDV00515.1"/>
    </source>
</evidence>
<sequence length="136" mass="14022">MHGRRSSGSGRGLPGRSDQRGLSSSTQLAVVFPLLMLLTLGIVEAGLWLHARNVAQRAATAAVDVARGSYGTAGEGEARARDLAAAAGLSEVVVRVDRGPQQVTARVSAHATLVLDLGLGTIEETASGPRERVSTP</sequence>
<evidence type="ECO:0000256" key="1">
    <source>
        <dbReference type="SAM" id="MobiDB-lite"/>
    </source>
</evidence>
<keyword evidence="5" id="KW-1185">Reference proteome</keyword>
<gene>
    <name evidence="4" type="ORF">SAMN04488544_3330</name>
</gene>
<accession>A0A1H2N602</accession>
<proteinExistence type="predicted"/>
<dbReference type="Proteomes" id="UP000198825">
    <property type="component" value="Chromosome I"/>
</dbReference>
<evidence type="ECO:0000256" key="2">
    <source>
        <dbReference type="SAM" id="Phobius"/>
    </source>
</evidence>
<keyword evidence="2" id="KW-1133">Transmembrane helix</keyword>
<dbReference type="InterPro" id="IPR012495">
    <property type="entry name" value="TadE-like_dom"/>
</dbReference>
<keyword evidence="2" id="KW-0812">Transmembrane</keyword>
<dbReference type="Pfam" id="PF07811">
    <property type="entry name" value="TadE"/>
    <property type="match status" value="1"/>
</dbReference>
<feature type="region of interest" description="Disordered" evidence="1">
    <location>
        <begin position="1"/>
        <end position="21"/>
    </location>
</feature>
<feature type="domain" description="TadE-like" evidence="3">
    <location>
        <begin position="24"/>
        <end position="63"/>
    </location>
</feature>
<dbReference type="EMBL" id="LT629799">
    <property type="protein sequence ID" value="SDV00515.1"/>
    <property type="molecule type" value="Genomic_DNA"/>
</dbReference>
<feature type="transmembrane region" description="Helical" evidence="2">
    <location>
        <begin position="28"/>
        <end position="49"/>
    </location>
</feature>
<evidence type="ECO:0000259" key="3">
    <source>
        <dbReference type="Pfam" id="PF07811"/>
    </source>
</evidence>
<protein>
    <submittedName>
        <fullName evidence="4">TadE-like protein</fullName>
    </submittedName>
</protein>
<dbReference type="AlphaFoldDB" id="A0A1H2N602"/>
<dbReference type="OrthoDB" id="3734475at2"/>
<name>A0A1H2N602_9ACTN</name>